<dbReference type="OrthoDB" id="9780343at2"/>
<organism evidence="1 2">
    <name type="scientific">Paenibacillus psychroresistens</name>
    <dbReference type="NCBI Taxonomy" id="1778678"/>
    <lineage>
        <taxon>Bacteria</taxon>
        <taxon>Bacillati</taxon>
        <taxon>Bacillota</taxon>
        <taxon>Bacilli</taxon>
        <taxon>Bacillales</taxon>
        <taxon>Paenibacillaceae</taxon>
        <taxon>Paenibacillus</taxon>
    </lineage>
</organism>
<keyword evidence="2" id="KW-1185">Reference proteome</keyword>
<dbReference type="InterPro" id="IPR011990">
    <property type="entry name" value="TPR-like_helical_dom_sf"/>
</dbReference>
<gene>
    <name evidence="1" type="ORF">EHS13_07775</name>
</gene>
<dbReference type="Gene3D" id="1.25.40.10">
    <property type="entry name" value="Tetratricopeptide repeat domain"/>
    <property type="match status" value="1"/>
</dbReference>
<dbReference type="EMBL" id="CP034235">
    <property type="protein sequence ID" value="QGQ94783.1"/>
    <property type="molecule type" value="Genomic_DNA"/>
</dbReference>
<dbReference type="InterPro" id="IPR018708">
    <property type="entry name" value="DUF2225"/>
</dbReference>
<sequence length="234" mass="27325">MVEPLFSVKVKCVYCEIEFNTSRVRPSFKKTTKTDTDFGIHYKDVNPEYYVVRVCPFCGLATTENFVESITRAQRSAFEDKVKVNWSMKDYSGERSWDEAMQCYKLALVCAQIKGEKDRIIAGILHHIAWLYREKENAEQEIRFLRFALNAYIEVYETEGVSLNNAKLMFLIGELHRRLGEFNEAVKWFARVVNDKRIMDAAMIKASRDQWATTREDMIAAKMEMPEDGIIEKK</sequence>
<dbReference type="Proteomes" id="UP000426246">
    <property type="component" value="Chromosome"/>
</dbReference>
<evidence type="ECO:0000313" key="1">
    <source>
        <dbReference type="EMBL" id="QGQ94783.1"/>
    </source>
</evidence>
<dbReference type="SUPFAM" id="SSF48452">
    <property type="entry name" value="TPR-like"/>
    <property type="match status" value="1"/>
</dbReference>
<dbReference type="AlphaFoldDB" id="A0A6B8RGX7"/>
<dbReference type="KEGG" id="ppsc:EHS13_07775"/>
<accession>A0A6B8RGX7</accession>
<protein>
    <submittedName>
        <fullName evidence="1">DUF2225 domain-containing protein</fullName>
    </submittedName>
</protein>
<dbReference type="Pfam" id="PF09986">
    <property type="entry name" value="DUF2225"/>
    <property type="match status" value="1"/>
</dbReference>
<reference evidence="2" key="1">
    <citation type="submission" date="2018-11" db="EMBL/GenBank/DDBJ databases">
        <title>Complete genome sequence of Paenibacillus sp. ML311-T8.</title>
        <authorList>
            <person name="Nam Y.-D."/>
            <person name="Kang J."/>
            <person name="Chung W.-H."/>
            <person name="Park Y.S."/>
        </authorList>
    </citation>
    <scope>NUCLEOTIDE SEQUENCE [LARGE SCALE GENOMIC DNA]</scope>
    <source>
        <strain evidence="2">ML311-T8</strain>
    </source>
</reference>
<name>A0A6B8RGX7_9BACL</name>
<proteinExistence type="predicted"/>
<evidence type="ECO:0000313" key="2">
    <source>
        <dbReference type="Proteomes" id="UP000426246"/>
    </source>
</evidence>